<evidence type="ECO:0000256" key="3">
    <source>
        <dbReference type="ARBA" id="ARBA00022525"/>
    </source>
</evidence>
<sequence length="180" mass="20289">MPAHPHFFHVLNIGKYIDNYQVETHEERTLINMLKFQMNTWLFVIALPFVFSLPSLKIGRLQSAAVKGVLICNGRPAVGVKVKLYDDDRGIDLDDLMDEGITDSQGRFQLSGHETEITNIDPKLNVYHDCNDENTPCLKKFSIMIPDSFITEGEKPKKVFDAGTLNLAGKFSGESRDCLN</sequence>
<name>A0A915AZ48_PARUN</name>
<dbReference type="GO" id="GO:0009986">
    <property type="term" value="C:cell surface"/>
    <property type="evidence" value="ECO:0007669"/>
    <property type="project" value="InterPro"/>
</dbReference>
<dbReference type="InterPro" id="IPR038479">
    <property type="entry name" value="Transthyretin-like_sf"/>
</dbReference>
<dbReference type="AlphaFoldDB" id="A0A915AZ48"/>
<dbReference type="InterPro" id="IPR001534">
    <property type="entry name" value="Transthyretin-like"/>
</dbReference>
<dbReference type="Proteomes" id="UP000887569">
    <property type="component" value="Unplaced"/>
</dbReference>
<keyword evidence="3" id="KW-0964">Secreted</keyword>
<dbReference type="PANTHER" id="PTHR21700">
    <property type="entry name" value="TRANSTHYRETIN-LIKE FAMILY PROTEIN-RELATED"/>
    <property type="match status" value="1"/>
</dbReference>
<keyword evidence="5" id="KW-1185">Reference proteome</keyword>
<evidence type="ECO:0000313" key="5">
    <source>
        <dbReference type="Proteomes" id="UP000887569"/>
    </source>
</evidence>
<accession>A0A915AZ48</accession>
<dbReference type="GO" id="GO:0005576">
    <property type="term" value="C:extracellular region"/>
    <property type="evidence" value="ECO:0007669"/>
    <property type="project" value="UniProtKB-SubCell"/>
</dbReference>
<proteinExistence type="inferred from homology"/>
<comment type="similarity">
    <text evidence="2">Belongs to the nematode transthyretin-like family.</text>
</comment>
<dbReference type="Gene3D" id="2.60.40.3330">
    <property type="match status" value="1"/>
</dbReference>
<protein>
    <submittedName>
        <fullName evidence="6">Transthyretin-like protein 5</fullName>
    </submittedName>
</protein>
<evidence type="ECO:0000256" key="1">
    <source>
        <dbReference type="ARBA" id="ARBA00004613"/>
    </source>
</evidence>
<dbReference type="Pfam" id="PF01060">
    <property type="entry name" value="TTR-52"/>
    <property type="match status" value="1"/>
</dbReference>
<reference evidence="6" key="1">
    <citation type="submission" date="2022-11" db="UniProtKB">
        <authorList>
            <consortium name="WormBaseParasite"/>
        </authorList>
    </citation>
    <scope>IDENTIFICATION</scope>
</reference>
<comment type="subcellular location">
    <subcellularLocation>
        <location evidence="1">Secreted</location>
    </subcellularLocation>
</comment>
<keyword evidence="4" id="KW-0732">Signal</keyword>
<evidence type="ECO:0000256" key="4">
    <source>
        <dbReference type="ARBA" id="ARBA00022729"/>
    </source>
</evidence>
<organism evidence="5 6">
    <name type="scientific">Parascaris univalens</name>
    <name type="common">Nematode worm</name>
    <dbReference type="NCBI Taxonomy" id="6257"/>
    <lineage>
        <taxon>Eukaryota</taxon>
        <taxon>Metazoa</taxon>
        <taxon>Ecdysozoa</taxon>
        <taxon>Nematoda</taxon>
        <taxon>Chromadorea</taxon>
        <taxon>Rhabditida</taxon>
        <taxon>Spirurina</taxon>
        <taxon>Ascaridomorpha</taxon>
        <taxon>Ascaridoidea</taxon>
        <taxon>Ascarididae</taxon>
        <taxon>Parascaris</taxon>
    </lineage>
</organism>
<evidence type="ECO:0000256" key="2">
    <source>
        <dbReference type="ARBA" id="ARBA00010112"/>
    </source>
</evidence>
<dbReference type="PANTHER" id="PTHR21700:SF3">
    <property type="entry name" value="TRANSTHYRETIN-LIKE PROTEIN 5"/>
    <property type="match status" value="1"/>
</dbReference>
<evidence type="ECO:0000313" key="6">
    <source>
        <dbReference type="WBParaSite" id="PgR020_g131_t01"/>
    </source>
</evidence>
<dbReference type="WBParaSite" id="PgR020_g131_t01">
    <property type="protein sequence ID" value="PgR020_g131_t01"/>
    <property type="gene ID" value="PgR020_g131"/>
</dbReference>